<dbReference type="Proteomes" id="UP000824533">
    <property type="component" value="Linkage Group LG16"/>
</dbReference>
<keyword evidence="2" id="KW-1185">Reference proteome</keyword>
<sequence>MAKCSACGKFLSPTGAATCSLCPLIFHRGCVAIPETAIVSKSWACPECKKKVRRGDNTITPVKGICGNESPHETVSLPVAGFSTSDVSHPEEDENELRAMRREMAEYMGELRREMVELRTSIAGFGQRLDSIECRLDVLEQNKVMADSKNTAELENTIAQLKVEINEKDQEALLSDLDIGCLPEEKGENVYHIVTILAAKLGVNIEERDIIFAERIGGISTNGAVSGGGTVERSRRVVVRFARRNLRDELLHAARVRRNLTASDLGLASPSALSRRIYINERLTRINRYLFYKVREECRKRNWRYSWTKRGRIFARQGDGKQVFAIRSENDLARVFEVEKV</sequence>
<evidence type="ECO:0000313" key="1">
    <source>
        <dbReference type="EMBL" id="KAJ0175280.1"/>
    </source>
</evidence>
<name>A0ACC1CUZ6_9NEOP</name>
<gene>
    <name evidence="1" type="ORF">K1T71_009421</name>
</gene>
<protein>
    <submittedName>
        <fullName evidence="1">Uncharacterized protein</fullName>
    </submittedName>
</protein>
<accession>A0ACC1CUZ6</accession>
<organism evidence="1 2">
    <name type="scientific">Dendrolimus kikuchii</name>
    <dbReference type="NCBI Taxonomy" id="765133"/>
    <lineage>
        <taxon>Eukaryota</taxon>
        <taxon>Metazoa</taxon>
        <taxon>Ecdysozoa</taxon>
        <taxon>Arthropoda</taxon>
        <taxon>Hexapoda</taxon>
        <taxon>Insecta</taxon>
        <taxon>Pterygota</taxon>
        <taxon>Neoptera</taxon>
        <taxon>Endopterygota</taxon>
        <taxon>Lepidoptera</taxon>
        <taxon>Glossata</taxon>
        <taxon>Ditrysia</taxon>
        <taxon>Bombycoidea</taxon>
        <taxon>Lasiocampidae</taxon>
        <taxon>Dendrolimus</taxon>
    </lineage>
</organism>
<evidence type="ECO:0000313" key="2">
    <source>
        <dbReference type="Proteomes" id="UP000824533"/>
    </source>
</evidence>
<reference evidence="1 2" key="1">
    <citation type="journal article" date="2021" name="Front. Genet.">
        <title>Chromosome-Level Genome Assembly Reveals Significant Gene Expansion in the Toll and IMD Signaling Pathways of Dendrolimus kikuchii.</title>
        <authorList>
            <person name="Zhou J."/>
            <person name="Wu P."/>
            <person name="Xiong Z."/>
            <person name="Liu N."/>
            <person name="Zhao N."/>
            <person name="Ji M."/>
            <person name="Qiu Y."/>
            <person name="Yang B."/>
        </authorList>
    </citation>
    <scope>NUCLEOTIDE SEQUENCE [LARGE SCALE GENOMIC DNA]</scope>
    <source>
        <strain evidence="1">Ann1</strain>
    </source>
</reference>
<proteinExistence type="predicted"/>
<comment type="caution">
    <text evidence="1">The sequence shown here is derived from an EMBL/GenBank/DDBJ whole genome shotgun (WGS) entry which is preliminary data.</text>
</comment>
<dbReference type="EMBL" id="CM034402">
    <property type="protein sequence ID" value="KAJ0175280.1"/>
    <property type="molecule type" value="Genomic_DNA"/>
</dbReference>